<gene>
    <name evidence="1" type="ORF">DC3_11940</name>
</gene>
<dbReference type="Proteomes" id="UP000321306">
    <property type="component" value="Unassembled WGS sequence"/>
</dbReference>
<comment type="caution">
    <text evidence="1">The sequence shown here is derived from an EMBL/GenBank/DDBJ whole genome shotgun (WGS) entry which is preliminary data.</text>
</comment>
<reference evidence="1 2" key="1">
    <citation type="submission" date="2019-07" db="EMBL/GenBank/DDBJ databases">
        <title>Whole genome shotgun sequence of Deinococcus cellulosilyticus NBRC 106333.</title>
        <authorList>
            <person name="Hosoyama A."/>
            <person name="Uohara A."/>
            <person name="Ohji S."/>
            <person name="Ichikawa N."/>
        </authorList>
    </citation>
    <scope>NUCLEOTIDE SEQUENCE [LARGE SCALE GENOMIC DNA]</scope>
    <source>
        <strain evidence="1 2">NBRC 106333</strain>
    </source>
</reference>
<evidence type="ECO:0000313" key="1">
    <source>
        <dbReference type="EMBL" id="GEM45559.1"/>
    </source>
</evidence>
<protein>
    <submittedName>
        <fullName evidence="1">Uncharacterized protein</fullName>
    </submittedName>
</protein>
<organism evidence="1 2">
    <name type="scientific">Deinococcus cellulosilyticus (strain DSM 18568 / NBRC 106333 / KACC 11606 / 5516J-15)</name>
    <dbReference type="NCBI Taxonomy" id="1223518"/>
    <lineage>
        <taxon>Bacteria</taxon>
        <taxon>Thermotogati</taxon>
        <taxon>Deinococcota</taxon>
        <taxon>Deinococci</taxon>
        <taxon>Deinococcales</taxon>
        <taxon>Deinococcaceae</taxon>
        <taxon>Deinococcus</taxon>
    </lineage>
</organism>
<evidence type="ECO:0000313" key="2">
    <source>
        <dbReference type="Proteomes" id="UP000321306"/>
    </source>
</evidence>
<dbReference type="AlphaFoldDB" id="A0A511MYC0"/>
<dbReference type="EMBL" id="BJXB01000004">
    <property type="protein sequence ID" value="GEM45559.1"/>
    <property type="molecule type" value="Genomic_DNA"/>
</dbReference>
<sequence length="159" mass="17733">MLQDDLREFSRSLHMHQAIQRGLQSDTVFHHHLGLQGRRRWMQHEKSAWLVLQAHHGSLQLKPLVLPIHLHPEWGLVTVCRIWVVQPGFQTLPACHMQEVKEVSFQANMLRPQPIATDPGLLAPQGAGQWEGIQESLCSGSKGICGHSHGVSPSSVSTA</sequence>
<accession>A0A511MYC0</accession>
<proteinExistence type="predicted"/>
<keyword evidence="2" id="KW-1185">Reference proteome</keyword>
<name>A0A511MYC0_DEIC1</name>